<feature type="compositionally biased region" description="Low complexity" evidence="1">
    <location>
        <begin position="45"/>
        <end position="78"/>
    </location>
</feature>
<evidence type="ECO:0008006" key="4">
    <source>
        <dbReference type="Google" id="ProtNLM"/>
    </source>
</evidence>
<accession>A0ABQ5J0N2</accession>
<sequence length="186" mass="20114">MAKMRKALQERPQGALPSNTIPNPHEEIKAITTRSGNVLAGPSVLLPSLSSSSSKELSPSSRSSEIPPSSASTSSELPKWNPHQHLIPYPSSLADPLSLMPKYAKMLKDLLFDKEKLLGLANTSLTENCVAVLLKKLPKKHGDPGKFLIPCDFPELEKCMALANLGANINLIPLSVGILDLMRQSK</sequence>
<feature type="region of interest" description="Disordered" evidence="1">
    <location>
        <begin position="45"/>
        <end position="80"/>
    </location>
</feature>
<reference evidence="2" key="1">
    <citation type="journal article" date="2022" name="Int. J. Mol. Sci.">
        <title>Draft Genome of Tanacetum Coccineum: Genomic Comparison of Closely Related Tanacetum-Family Plants.</title>
        <authorList>
            <person name="Yamashiro T."/>
            <person name="Shiraishi A."/>
            <person name="Nakayama K."/>
            <person name="Satake H."/>
        </authorList>
    </citation>
    <scope>NUCLEOTIDE SEQUENCE</scope>
</reference>
<evidence type="ECO:0000313" key="3">
    <source>
        <dbReference type="Proteomes" id="UP001151760"/>
    </source>
</evidence>
<comment type="caution">
    <text evidence="2">The sequence shown here is derived from an EMBL/GenBank/DDBJ whole genome shotgun (WGS) entry which is preliminary data.</text>
</comment>
<feature type="region of interest" description="Disordered" evidence="1">
    <location>
        <begin position="1"/>
        <end position="25"/>
    </location>
</feature>
<gene>
    <name evidence="2" type="ORF">Tco_1121443</name>
</gene>
<keyword evidence="3" id="KW-1185">Reference proteome</keyword>
<dbReference type="PANTHER" id="PTHR33067">
    <property type="entry name" value="RNA-DIRECTED DNA POLYMERASE-RELATED"/>
    <property type="match status" value="1"/>
</dbReference>
<dbReference type="Proteomes" id="UP001151760">
    <property type="component" value="Unassembled WGS sequence"/>
</dbReference>
<evidence type="ECO:0000313" key="2">
    <source>
        <dbReference type="EMBL" id="GJU05013.1"/>
    </source>
</evidence>
<dbReference type="EMBL" id="BQNB010021306">
    <property type="protein sequence ID" value="GJU05013.1"/>
    <property type="molecule type" value="Genomic_DNA"/>
</dbReference>
<name>A0ABQ5J0N2_9ASTR</name>
<evidence type="ECO:0000256" key="1">
    <source>
        <dbReference type="SAM" id="MobiDB-lite"/>
    </source>
</evidence>
<protein>
    <recommendedName>
        <fullName evidence="4">Reverse transcriptase domain-containing protein</fullName>
    </recommendedName>
</protein>
<proteinExistence type="predicted"/>
<reference evidence="2" key="2">
    <citation type="submission" date="2022-01" db="EMBL/GenBank/DDBJ databases">
        <authorList>
            <person name="Yamashiro T."/>
            <person name="Shiraishi A."/>
            <person name="Satake H."/>
            <person name="Nakayama K."/>
        </authorList>
    </citation>
    <scope>NUCLEOTIDE SEQUENCE</scope>
</reference>
<organism evidence="2 3">
    <name type="scientific">Tanacetum coccineum</name>
    <dbReference type="NCBI Taxonomy" id="301880"/>
    <lineage>
        <taxon>Eukaryota</taxon>
        <taxon>Viridiplantae</taxon>
        <taxon>Streptophyta</taxon>
        <taxon>Embryophyta</taxon>
        <taxon>Tracheophyta</taxon>
        <taxon>Spermatophyta</taxon>
        <taxon>Magnoliopsida</taxon>
        <taxon>eudicotyledons</taxon>
        <taxon>Gunneridae</taxon>
        <taxon>Pentapetalae</taxon>
        <taxon>asterids</taxon>
        <taxon>campanulids</taxon>
        <taxon>Asterales</taxon>
        <taxon>Asteraceae</taxon>
        <taxon>Asteroideae</taxon>
        <taxon>Anthemideae</taxon>
        <taxon>Anthemidinae</taxon>
        <taxon>Tanacetum</taxon>
    </lineage>
</organism>
<dbReference type="PANTHER" id="PTHR33067:SF35">
    <property type="entry name" value="ASPARTIC PEPTIDASE DDI1-TYPE DOMAIN-CONTAINING PROTEIN"/>
    <property type="match status" value="1"/>
</dbReference>